<evidence type="ECO:0000313" key="2">
    <source>
        <dbReference type="EMBL" id="GAA4176055.1"/>
    </source>
</evidence>
<sequence length="210" mass="20743">MSAPSPVPRPRPAWREPRFLLGVVLVAASVAGVAGLVAASDRSIEVYAARHALAAGDEVAASDLVAVRVRLGKTASAYLSAAPQPDTVVTRTIAAGELVPVGALGAASAQRETSVVISVDGELPASVVVGSAVDVWSAAATGQSAGAGSPKFAAPRVLVPGGTVVRVVRDSGLGATGGVAVEVRVPKDSTAELLESLANGDDITVLPAGA</sequence>
<proteinExistence type="predicted"/>
<gene>
    <name evidence="2" type="ORF">GCM10022287_22640</name>
</gene>
<organism evidence="2 3">
    <name type="scientific">Gryllotalpicola koreensis</name>
    <dbReference type="NCBI Taxonomy" id="993086"/>
    <lineage>
        <taxon>Bacteria</taxon>
        <taxon>Bacillati</taxon>
        <taxon>Actinomycetota</taxon>
        <taxon>Actinomycetes</taxon>
        <taxon>Micrococcales</taxon>
        <taxon>Microbacteriaceae</taxon>
        <taxon>Gryllotalpicola</taxon>
    </lineage>
</organism>
<dbReference type="InterPro" id="IPR013974">
    <property type="entry name" value="SAF"/>
</dbReference>
<evidence type="ECO:0000259" key="1">
    <source>
        <dbReference type="Pfam" id="PF08666"/>
    </source>
</evidence>
<dbReference type="EMBL" id="BAABBW010000003">
    <property type="protein sequence ID" value="GAA4176055.1"/>
    <property type="molecule type" value="Genomic_DNA"/>
</dbReference>
<dbReference type="Pfam" id="PF08666">
    <property type="entry name" value="SAF"/>
    <property type="match status" value="1"/>
</dbReference>
<keyword evidence="3" id="KW-1185">Reference proteome</keyword>
<reference evidence="3" key="1">
    <citation type="journal article" date="2019" name="Int. J. Syst. Evol. Microbiol.">
        <title>The Global Catalogue of Microorganisms (GCM) 10K type strain sequencing project: providing services to taxonomists for standard genome sequencing and annotation.</title>
        <authorList>
            <consortium name="The Broad Institute Genomics Platform"/>
            <consortium name="The Broad Institute Genome Sequencing Center for Infectious Disease"/>
            <person name="Wu L."/>
            <person name="Ma J."/>
        </authorList>
    </citation>
    <scope>NUCLEOTIDE SEQUENCE [LARGE SCALE GENOMIC DNA]</scope>
    <source>
        <strain evidence="3">JCM 17591</strain>
    </source>
</reference>
<name>A0ABP8A277_9MICO</name>
<comment type="caution">
    <text evidence="2">The sequence shown here is derived from an EMBL/GenBank/DDBJ whole genome shotgun (WGS) entry which is preliminary data.</text>
</comment>
<feature type="domain" description="SAF" evidence="1">
    <location>
        <begin position="45"/>
        <end position="100"/>
    </location>
</feature>
<evidence type="ECO:0000313" key="3">
    <source>
        <dbReference type="Proteomes" id="UP001501079"/>
    </source>
</evidence>
<protein>
    <recommendedName>
        <fullName evidence="1">SAF domain-containing protein</fullName>
    </recommendedName>
</protein>
<accession>A0ABP8A277</accession>
<dbReference type="RefSeq" id="WP_344754384.1">
    <property type="nucleotide sequence ID" value="NZ_BAABBW010000003.1"/>
</dbReference>
<dbReference type="Proteomes" id="UP001501079">
    <property type="component" value="Unassembled WGS sequence"/>
</dbReference>